<protein>
    <recommendedName>
        <fullName evidence="5">HTTM-like domain-containing protein</fullName>
    </recommendedName>
</protein>
<keyword evidence="3" id="KW-1133">Transmembrane helix</keyword>
<reference evidence="6" key="1">
    <citation type="submission" date="2021-01" db="EMBL/GenBank/DDBJ databases">
        <authorList>
            <person name="Corre E."/>
            <person name="Pelletier E."/>
            <person name="Niang G."/>
            <person name="Scheremetjew M."/>
            <person name="Finn R."/>
            <person name="Kale V."/>
            <person name="Holt S."/>
            <person name="Cochrane G."/>
            <person name="Meng A."/>
            <person name="Brown T."/>
            <person name="Cohen L."/>
        </authorList>
    </citation>
    <scope>NUCLEOTIDE SEQUENCE</scope>
    <source>
        <strain evidence="6">CCMP826</strain>
    </source>
</reference>
<dbReference type="InterPro" id="IPR011020">
    <property type="entry name" value="HTTM-like"/>
</dbReference>
<dbReference type="PANTHER" id="PTHR39535">
    <property type="entry name" value="SPORULATION-DELAYING PROTEIN SDPB"/>
    <property type="match status" value="1"/>
</dbReference>
<feature type="domain" description="HTTM-like" evidence="5">
    <location>
        <begin position="8"/>
        <end position="333"/>
    </location>
</feature>
<gene>
    <name evidence="6" type="ORF">HTAM1171_LOCUS11643</name>
</gene>
<proteinExistence type="predicted"/>
<dbReference type="EMBL" id="HBGV01018816">
    <property type="protein sequence ID" value="CAD9516915.1"/>
    <property type="molecule type" value="Transcribed_RNA"/>
</dbReference>
<sequence>MFFSPLPPQQQDVRSLAAFRILAGTYILYDIITRLQHGRLSLLYYTSTPANASFFHPNDTPHKSPIHQIWFYRGSEMFQILLFTLTFLLALSFSLGYKCNVTTKTCLWLNIVAMQCRCMAVHDGSDSYFRHLLLWSIFLPLERVWSVDAWMMRNRRGKYETRGEGNGTKEEARGGEEEEVINNVASCYILEKELTIEALAIRLQIVLMYLGTVMNRTVDPYGYNPIRMFQQCKWLPPQLTAVHYALSGSLATRDIWLGNMVRTNPSISKIMTLAAMMIEGLAPILCLFVKENHVYIPQFALFQLHLGLFVLMNLPNWQMVGMIATTIFTPCWVWDKVQLKLALLYPNTFRQPGPVSLKKKDLAMGEESKSIKSTKKKRLLKPITYFLFGYMLYDFAGNRNWIRKIDSGDIGEGIRFSQFWVMYEGPPTTTSQVMLTGSLPNIEGDGVEEVNIWHWMKHNGDIQRINMTYFKTNDEIWTNFTHVYPDARIERAMNGWRMDIYRTKHFLRGMCQVTPFTEISFTMQHLRILPPGSAQRYTRTASDVETRVTC</sequence>
<evidence type="ECO:0000256" key="2">
    <source>
        <dbReference type="ARBA" id="ARBA00022692"/>
    </source>
</evidence>
<evidence type="ECO:0000256" key="4">
    <source>
        <dbReference type="ARBA" id="ARBA00023136"/>
    </source>
</evidence>
<dbReference type="SMART" id="SM00752">
    <property type="entry name" value="HTTM"/>
    <property type="match status" value="1"/>
</dbReference>
<dbReference type="GO" id="GO:0012505">
    <property type="term" value="C:endomembrane system"/>
    <property type="evidence" value="ECO:0007669"/>
    <property type="project" value="UniProtKB-SubCell"/>
</dbReference>
<accession>A0A7S2N368</accession>
<comment type="subcellular location">
    <subcellularLocation>
        <location evidence="1">Endomembrane system</location>
        <topology evidence="1">Multi-pass membrane protein</topology>
    </subcellularLocation>
</comment>
<keyword evidence="2" id="KW-0812">Transmembrane</keyword>
<name>A0A7S2N368_9STRA</name>
<organism evidence="6">
    <name type="scientific">Helicotheca tamesis</name>
    <dbReference type="NCBI Taxonomy" id="374047"/>
    <lineage>
        <taxon>Eukaryota</taxon>
        <taxon>Sar</taxon>
        <taxon>Stramenopiles</taxon>
        <taxon>Ochrophyta</taxon>
        <taxon>Bacillariophyta</taxon>
        <taxon>Mediophyceae</taxon>
        <taxon>Lithodesmiophycidae</taxon>
        <taxon>Lithodesmiales</taxon>
        <taxon>Lithodesmiaceae</taxon>
        <taxon>Helicotheca</taxon>
    </lineage>
</organism>
<evidence type="ECO:0000256" key="1">
    <source>
        <dbReference type="ARBA" id="ARBA00004127"/>
    </source>
</evidence>
<evidence type="ECO:0000313" key="6">
    <source>
        <dbReference type="EMBL" id="CAD9516915.1"/>
    </source>
</evidence>
<evidence type="ECO:0000259" key="5">
    <source>
        <dbReference type="SMART" id="SM00752"/>
    </source>
</evidence>
<dbReference type="PANTHER" id="PTHR39535:SF2">
    <property type="entry name" value="HTTM DOMAIN-CONTAINING PROTEIN"/>
    <property type="match status" value="1"/>
</dbReference>
<evidence type="ECO:0000256" key="3">
    <source>
        <dbReference type="ARBA" id="ARBA00022989"/>
    </source>
</evidence>
<dbReference type="AlphaFoldDB" id="A0A7S2N368"/>
<dbReference type="InterPro" id="IPR052964">
    <property type="entry name" value="Sporulation_signal_mat"/>
</dbReference>
<keyword evidence="4" id="KW-0472">Membrane</keyword>